<feature type="transmembrane region" description="Helical" evidence="1">
    <location>
        <begin position="6"/>
        <end position="28"/>
    </location>
</feature>
<keyword evidence="1" id="KW-0472">Membrane</keyword>
<dbReference type="AlphaFoldDB" id="A0A914PGX0"/>
<evidence type="ECO:0000313" key="3">
    <source>
        <dbReference type="WBParaSite" id="PDA_v2.g14022.t1"/>
    </source>
</evidence>
<evidence type="ECO:0000256" key="1">
    <source>
        <dbReference type="SAM" id="Phobius"/>
    </source>
</evidence>
<keyword evidence="1" id="KW-0812">Transmembrane</keyword>
<evidence type="ECO:0000313" key="2">
    <source>
        <dbReference type="Proteomes" id="UP000887578"/>
    </source>
</evidence>
<feature type="transmembrane region" description="Helical" evidence="1">
    <location>
        <begin position="49"/>
        <end position="72"/>
    </location>
</feature>
<dbReference type="Proteomes" id="UP000887578">
    <property type="component" value="Unplaced"/>
</dbReference>
<keyword evidence="2" id="KW-1185">Reference proteome</keyword>
<name>A0A914PGX0_9BILA</name>
<proteinExistence type="predicted"/>
<protein>
    <submittedName>
        <fullName evidence="3">Uncharacterized protein</fullName>
    </submittedName>
</protein>
<reference evidence="3" key="1">
    <citation type="submission" date="2022-11" db="UniProtKB">
        <authorList>
            <consortium name="WormBaseParasite"/>
        </authorList>
    </citation>
    <scope>IDENTIFICATION</scope>
</reference>
<keyword evidence="1" id="KW-1133">Transmembrane helix</keyword>
<dbReference type="WBParaSite" id="PDA_v2.g14022.t1">
    <property type="protein sequence ID" value="PDA_v2.g14022.t1"/>
    <property type="gene ID" value="PDA_v2.g14022"/>
</dbReference>
<sequence length="79" mass="8648">MIAYFAEGFVIILGVICAIVCFVLVGIAPSANERVNRLAANITRYAAKITIVDWVLCLFDAFICGLIAFFSFKVWQLGG</sequence>
<organism evidence="2 3">
    <name type="scientific">Panagrolaimus davidi</name>
    <dbReference type="NCBI Taxonomy" id="227884"/>
    <lineage>
        <taxon>Eukaryota</taxon>
        <taxon>Metazoa</taxon>
        <taxon>Ecdysozoa</taxon>
        <taxon>Nematoda</taxon>
        <taxon>Chromadorea</taxon>
        <taxon>Rhabditida</taxon>
        <taxon>Tylenchina</taxon>
        <taxon>Panagrolaimomorpha</taxon>
        <taxon>Panagrolaimoidea</taxon>
        <taxon>Panagrolaimidae</taxon>
        <taxon>Panagrolaimus</taxon>
    </lineage>
</organism>
<accession>A0A914PGX0</accession>